<dbReference type="PANTHER" id="PTHR12815">
    <property type="entry name" value="SORTING AND ASSEMBLY MACHINERY SAMM50 PROTEIN FAMILY MEMBER"/>
    <property type="match status" value="1"/>
</dbReference>
<dbReference type="Pfam" id="PF07244">
    <property type="entry name" value="POTRA"/>
    <property type="match status" value="1"/>
</dbReference>
<keyword evidence="3" id="KW-0472">Membrane</keyword>
<evidence type="ECO:0000256" key="1">
    <source>
        <dbReference type="ARBA" id="ARBA00004370"/>
    </source>
</evidence>
<keyword evidence="7" id="KW-1185">Reference proteome</keyword>
<proteinExistence type="predicted"/>
<dbReference type="RefSeq" id="WP_269422508.1">
    <property type="nucleotide sequence ID" value="NZ_JAPWGY010000002.1"/>
</dbReference>
<protein>
    <submittedName>
        <fullName evidence="6">Autotransporter assembly complex protein TamA</fullName>
    </submittedName>
</protein>
<dbReference type="Gene3D" id="2.40.160.50">
    <property type="entry name" value="membrane protein fhac: a member of the omp85/tpsb transporter family"/>
    <property type="match status" value="1"/>
</dbReference>
<dbReference type="Proteomes" id="UP001069802">
    <property type="component" value="Unassembled WGS sequence"/>
</dbReference>
<comment type="caution">
    <text evidence="6">The sequence shown here is derived from an EMBL/GenBank/DDBJ whole genome shotgun (WGS) entry which is preliminary data.</text>
</comment>
<evidence type="ECO:0000313" key="6">
    <source>
        <dbReference type="EMBL" id="MCZ4280298.1"/>
    </source>
</evidence>
<name>A0ABT4LGR6_9PROT</name>
<keyword evidence="2" id="KW-0812">Transmembrane</keyword>
<dbReference type="InterPro" id="IPR000184">
    <property type="entry name" value="Bac_surfAg_D15"/>
</dbReference>
<dbReference type="PANTHER" id="PTHR12815:SF42">
    <property type="entry name" value="BACTERIAL SURFACE ANTIGEN (D15) DOMAIN-CONTAINING PROTEIN"/>
    <property type="match status" value="1"/>
</dbReference>
<keyword evidence="2" id="KW-1134">Transmembrane beta strand</keyword>
<organism evidence="6 7">
    <name type="scientific">Kiloniella laminariae</name>
    <dbReference type="NCBI Taxonomy" id="454162"/>
    <lineage>
        <taxon>Bacteria</taxon>
        <taxon>Pseudomonadati</taxon>
        <taxon>Pseudomonadota</taxon>
        <taxon>Alphaproteobacteria</taxon>
        <taxon>Rhodospirillales</taxon>
        <taxon>Kiloniellaceae</taxon>
        <taxon>Kiloniella</taxon>
    </lineage>
</organism>
<evidence type="ECO:0000259" key="5">
    <source>
        <dbReference type="Pfam" id="PF07244"/>
    </source>
</evidence>
<sequence>MKYLTTSFTLQLIVGVFLTNLYVGFSYAQAIQLPSLTETSPYEYKVSIDGIPDEKLIELIQLSSRLQQLKDKPPSSLAALKRRAREDEEGFNKVLRSEGFYDNAVAFDLDESKTPIDIAYNIEPGPQFRLSSFQVKTSRGHALPQTITLATLGIEIGMNARSEAIIDAQNKLIVQLANNGFPEAKLADQEAIVDFELESMDVTLTIDEGPYLVMGDLVFEGLTEVDPQHLYRLAEWQSGQQYNAEIIDKLRRKFLRTGLFDVVRLKPRTTPDNTELRDGIVPVTLVFIERDHRSIGFGASFSTSEGAGTEFFWENRNLFDNGEKLRTDLTVAEIRRQLNVTFVKPHYGRLEQNLTADLNIKQELTDAFDENSVAAFVGLDRPWQENWTVGAGLSFEFAQIEDTESEESYALAGLPLTARYDSTDDLLDPSQGFRVSTKLVPYLGLNEVTPNFLRNEIDGSTYYSVLDDNRLVLAARGKVGLMAGETASDIPASKRFYSGGGGSIRGYKHQTVGPLNDSDDPVGGRSLIEVGFEARTKITEDIGLVPFIEGGNVYDSMVPDFSENFQWGAGVGLRYYTAIGPIRFDVAVPLNRRKDIDDAVQFYVSIGQAF</sequence>
<evidence type="ECO:0000313" key="7">
    <source>
        <dbReference type="Proteomes" id="UP001069802"/>
    </source>
</evidence>
<accession>A0ABT4LGR6</accession>
<evidence type="ECO:0000259" key="4">
    <source>
        <dbReference type="Pfam" id="PF01103"/>
    </source>
</evidence>
<dbReference type="Gene3D" id="3.10.20.310">
    <property type="entry name" value="membrane protein fhac"/>
    <property type="match status" value="1"/>
</dbReference>
<comment type="subcellular location">
    <subcellularLocation>
        <location evidence="1">Membrane</location>
    </subcellularLocation>
</comment>
<dbReference type="InterPro" id="IPR039910">
    <property type="entry name" value="D15-like"/>
</dbReference>
<reference evidence="6" key="1">
    <citation type="submission" date="2022-12" db="EMBL/GenBank/DDBJ databases">
        <title>Bacterial isolates from different developmental stages of Nematostella vectensis.</title>
        <authorList>
            <person name="Fraune S."/>
        </authorList>
    </citation>
    <scope>NUCLEOTIDE SEQUENCE</scope>
    <source>
        <strain evidence="6">G21630-S1</strain>
    </source>
</reference>
<feature type="domain" description="POTRA" evidence="5">
    <location>
        <begin position="215"/>
        <end position="275"/>
    </location>
</feature>
<gene>
    <name evidence="6" type="ORF">O4H49_05890</name>
</gene>
<evidence type="ECO:0000256" key="2">
    <source>
        <dbReference type="ARBA" id="ARBA00022452"/>
    </source>
</evidence>
<dbReference type="EMBL" id="JAPWGY010000002">
    <property type="protein sequence ID" value="MCZ4280298.1"/>
    <property type="molecule type" value="Genomic_DNA"/>
</dbReference>
<dbReference type="Pfam" id="PF01103">
    <property type="entry name" value="Omp85"/>
    <property type="match status" value="1"/>
</dbReference>
<dbReference type="InterPro" id="IPR010827">
    <property type="entry name" value="BamA/TamA_POTRA"/>
</dbReference>
<evidence type="ECO:0000256" key="3">
    <source>
        <dbReference type="ARBA" id="ARBA00023136"/>
    </source>
</evidence>
<feature type="domain" description="Bacterial surface antigen (D15)" evidence="4">
    <location>
        <begin position="317"/>
        <end position="610"/>
    </location>
</feature>